<feature type="compositionally biased region" description="Polar residues" evidence="5">
    <location>
        <begin position="111"/>
        <end position="125"/>
    </location>
</feature>
<feature type="compositionally biased region" description="Low complexity" evidence="5">
    <location>
        <begin position="1"/>
        <end position="13"/>
    </location>
</feature>
<name>A0AA35LTM5_9HYPO</name>
<dbReference type="InterPro" id="IPR013083">
    <property type="entry name" value="Znf_RING/FYVE/PHD"/>
</dbReference>
<sequence length="542" mass="58861">MASPAVPSTSSPAYESLVDEASNRAFTSHRPAEEQNDESSCPWRTSLYYDEECSRYFDCPSHGIERRLSVDEQPTSADIEPRNHSGVHASSTETGGARLASGERRPGERSALNSGSHQHQDTTSAAPSRLNMEISGLSSSAPTASLLHVGAEFGEPSGSQSGVAHDANASLASQHIPRDHSGEHGQGHSDLDRFRALDINAVLNMPLRETQRDEPPIPLPIQDEEIDAQHGGSESVSSDFALPRWQPDAEVTYCPICQTQFSIFVRKHHCRQIRKCGRVVCNSCSPHRIIIPHQYIVRPPGSEIPIPPQTLLTDQLGLGYFDVNGIPGGERVRLCNPCVPDPNIAPPQGLSSSSSTPPVANFRGSHARSRSSIGNAYEAAMSSNSRHGIAFNAGQLQDPFSSLSSRAYRTRSVTLTIDPRPPLSRVLERIQEPATPAAGSHMRLPFGSQKAVCLEPHHPICHIGIVHLEKLEHHLGTIDSCPHPLKLQKKMNARSATLNSHLEAWKTLSLSASLTLHHAFNRTVLSGALGQGKEVNHKQLLA</sequence>
<organism evidence="7 8">
    <name type="scientific">Clonostachys chloroleuca</name>
    <dbReference type="NCBI Taxonomy" id="1926264"/>
    <lineage>
        <taxon>Eukaryota</taxon>
        <taxon>Fungi</taxon>
        <taxon>Dikarya</taxon>
        <taxon>Ascomycota</taxon>
        <taxon>Pezizomycotina</taxon>
        <taxon>Sordariomycetes</taxon>
        <taxon>Hypocreomycetidae</taxon>
        <taxon>Hypocreales</taxon>
        <taxon>Bionectriaceae</taxon>
        <taxon>Clonostachys</taxon>
    </lineage>
</organism>
<reference evidence="7" key="1">
    <citation type="submission" date="2023-01" db="EMBL/GenBank/DDBJ databases">
        <authorList>
            <person name="Piombo E."/>
        </authorList>
    </citation>
    <scope>NUCLEOTIDE SEQUENCE</scope>
</reference>
<dbReference type="PANTHER" id="PTHR39490:SF8">
    <property type="entry name" value="ZINC FINGER FYVE DOMAIN-CONTAINING PROTEIN 21"/>
    <property type="match status" value="1"/>
</dbReference>
<dbReference type="PANTHER" id="PTHR39490">
    <property type="entry name" value="ARRESTIN DOMAIN-CONTAINING PROTEIN D"/>
    <property type="match status" value="1"/>
</dbReference>
<feature type="region of interest" description="Disordered" evidence="5">
    <location>
        <begin position="68"/>
        <end position="125"/>
    </location>
</feature>
<feature type="compositionally biased region" description="Polar residues" evidence="5">
    <location>
        <begin position="349"/>
        <end position="358"/>
    </location>
</feature>
<dbReference type="Proteomes" id="UP001160390">
    <property type="component" value="Unassembled WGS sequence"/>
</dbReference>
<dbReference type="SUPFAM" id="SSF57903">
    <property type="entry name" value="FYVE/PHD zinc finger"/>
    <property type="match status" value="1"/>
</dbReference>
<dbReference type="InterPro" id="IPR011011">
    <property type="entry name" value="Znf_FYVE_PHD"/>
</dbReference>
<feature type="region of interest" description="Disordered" evidence="5">
    <location>
        <begin position="345"/>
        <end position="367"/>
    </location>
</feature>
<gene>
    <name evidence="7" type="ORF">CCHLO57077_00008024</name>
</gene>
<dbReference type="InterPro" id="IPR000306">
    <property type="entry name" value="Znf_FYVE"/>
</dbReference>
<dbReference type="EMBL" id="CABFNP030000612">
    <property type="protein sequence ID" value="CAI6056862.1"/>
    <property type="molecule type" value="Genomic_DNA"/>
</dbReference>
<evidence type="ECO:0000256" key="1">
    <source>
        <dbReference type="ARBA" id="ARBA00022723"/>
    </source>
</evidence>
<dbReference type="Gene3D" id="3.30.40.10">
    <property type="entry name" value="Zinc/RING finger domain, C3HC4 (zinc finger)"/>
    <property type="match status" value="1"/>
</dbReference>
<accession>A0AA35LTM5</accession>
<dbReference type="SMART" id="SM00064">
    <property type="entry name" value="FYVE"/>
    <property type="match status" value="1"/>
</dbReference>
<proteinExistence type="predicted"/>
<dbReference type="AlphaFoldDB" id="A0AA35LTM5"/>
<keyword evidence="2 4" id="KW-0863">Zinc-finger</keyword>
<evidence type="ECO:0000256" key="4">
    <source>
        <dbReference type="PROSITE-ProRule" id="PRU00091"/>
    </source>
</evidence>
<evidence type="ECO:0000256" key="2">
    <source>
        <dbReference type="ARBA" id="ARBA00022771"/>
    </source>
</evidence>
<protein>
    <recommendedName>
        <fullName evidence="6">FYVE-type domain-containing protein</fullName>
    </recommendedName>
</protein>
<evidence type="ECO:0000313" key="7">
    <source>
        <dbReference type="EMBL" id="CAI6056862.1"/>
    </source>
</evidence>
<keyword evidence="8" id="KW-1185">Reference proteome</keyword>
<keyword evidence="1" id="KW-0479">Metal-binding</keyword>
<dbReference type="InterPro" id="IPR052113">
    <property type="entry name" value="FYVE-type_Zinc_Finger"/>
</dbReference>
<dbReference type="GO" id="GO:0008270">
    <property type="term" value="F:zinc ion binding"/>
    <property type="evidence" value="ECO:0007669"/>
    <property type="project" value="UniProtKB-KW"/>
</dbReference>
<dbReference type="Pfam" id="PF01363">
    <property type="entry name" value="FYVE"/>
    <property type="match status" value="1"/>
</dbReference>
<evidence type="ECO:0000259" key="6">
    <source>
        <dbReference type="PROSITE" id="PS50178"/>
    </source>
</evidence>
<evidence type="ECO:0000313" key="8">
    <source>
        <dbReference type="Proteomes" id="UP001160390"/>
    </source>
</evidence>
<keyword evidence="3" id="KW-0862">Zinc</keyword>
<comment type="caution">
    <text evidence="7">The sequence shown here is derived from an EMBL/GenBank/DDBJ whole genome shotgun (WGS) entry which is preliminary data.</text>
</comment>
<evidence type="ECO:0000256" key="5">
    <source>
        <dbReference type="SAM" id="MobiDB-lite"/>
    </source>
</evidence>
<evidence type="ECO:0000256" key="3">
    <source>
        <dbReference type="ARBA" id="ARBA00022833"/>
    </source>
</evidence>
<feature type="domain" description="FYVE-type" evidence="6">
    <location>
        <begin position="248"/>
        <end position="343"/>
    </location>
</feature>
<dbReference type="PROSITE" id="PS50178">
    <property type="entry name" value="ZF_FYVE"/>
    <property type="match status" value="1"/>
</dbReference>
<feature type="region of interest" description="Disordered" evidence="5">
    <location>
        <begin position="1"/>
        <end position="43"/>
    </location>
</feature>
<dbReference type="InterPro" id="IPR017455">
    <property type="entry name" value="Znf_FYVE-rel"/>
</dbReference>